<keyword evidence="4 6" id="KW-0472">Membrane</keyword>
<evidence type="ECO:0000313" key="8">
    <source>
        <dbReference type="Proteomes" id="UP001232343"/>
    </source>
</evidence>
<comment type="caution">
    <text evidence="7">The sequence shown here is derived from an EMBL/GenBank/DDBJ whole genome shotgun (WGS) entry which is preliminary data.</text>
</comment>
<feature type="transmembrane region" description="Helical" evidence="6">
    <location>
        <begin position="40"/>
        <end position="58"/>
    </location>
</feature>
<proteinExistence type="inferred from homology"/>
<keyword evidence="2 6" id="KW-0812">Transmembrane</keyword>
<feature type="transmembrane region" description="Helical" evidence="6">
    <location>
        <begin position="96"/>
        <end position="117"/>
    </location>
</feature>
<evidence type="ECO:0000256" key="2">
    <source>
        <dbReference type="ARBA" id="ARBA00022692"/>
    </source>
</evidence>
<dbReference type="Proteomes" id="UP001232343">
    <property type="component" value="Unassembled WGS sequence"/>
</dbReference>
<evidence type="ECO:0000256" key="4">
    <source>
        <dbReference type="ARBA" id="ARBA00023136"/>
    </source>
</evidence>
<dbReference type="EMBL" id="JAUSUO010000008">
    <property type="protein sequence ID" value="MDQ0344210.1"/>
    <property type="molecule type" value="Genomic_DNA"/>
</dbReference>
<evidence type="ECO:0000256" key="3">
    <source>
        <dbReference type="ARBA" id="ARBA00022989"/>
    </source>
</evidence>
<dbReference type="Pfam" id="PF05105">
    <property type="entry name" value="Phage_holin_4_1"/>
    <property type="match status" value="1"/>
</dbReference>
<accession>A0ABU0D735</accession>
<evidence type="ECO:0000313" key="7">
    <source>
        <dbReference type="EMBL" id="MDQ0344210.1"/>
    </source>
</evidence>
<gene>
    <name evidence="7" type="ORF">J2S14_003051</name>
</gene>
<keyword evidence="8" id="KW-1185">Reference proteome</keyword>
<evidence type="ECO:0000256" key="1">
    <source>
        <dbReference type="ARBA" id="ARBA00004141"/>
    </source>
</evidence>
<dbReference type="RefSeq" id="WP_244682482.1">
    <property type="nucleotide sequence ID" value="NZ_JALIRM010000011.1"/>
</dbReference>
<name>A0ABU0D735_9BACI</name>
<organism evidence="7 8">
    <name type="scientific">Lederbergia wuyishanensis</name>
    <dbReference type="NCBI Taxonomy" id="1347903"/>
    <lineage>
        <taxon>Bacteria</taxon>
        <taxon>Bacillati</taxon>
        <taxon>Bacillota</taxon>
        <taxon>Bacilli</taxon>
        <taxon>Bacillales</taxon>
        <taxon>Bacillaceae</taxon>
        <taxon>Lederbergia</taxon>
    </lineage>
</organism>
<reference evidence="7 8" key="1">
    <citation type="submission" date="2023-07" db="EMBL/GenBank/DDBJ databases">
        <title>Genomic Encyclopedia of Type Strains, Phase IV (KMG-IV): sequencing the most valuable type-strain genomes for metagenomic binning, comparative biology and taxonomic classification.</title>
        <authorList>
            <person name="Goeker M."/>
        </authorList>
    </citation>
    <scope>NUCLEOTIDE SEQUENCE [LARGE SCALE GENOMIC DNA]</scope>
    <source>
        <strain evidence="7 8">DSM 27848</strain>
    </source>
</reference>
<evidence type="ECO:0000256" key="6">
    <source>
        <dbReference type="SAM" id="Phobius"/>
    </source>
</evidence>
<protein>
    <submittedName>
        <fullName evidence="7">Phage-related holin</fullName>
    </submittedName>
</protein>
<comment type="subcellular location">
    <subcellularLocation>
        <location evidence="1">Membrane</location>
        <topology evidence="1">Multi-pass membrane protein</topology>
    </subcellularLocation>
</comment>
<comment type="similarity">
    <text evidence="5">Belongs to the bacteriophage holin family. Cp-1 holin subfamily.</text>
</comment>
<keyword evidence="3 6" id="KW-1133">Transmembrane helix</keyword>
<evidence type="ECO:0000256" key="5">
    <source>
        <dbReference type="ARBA" id="ARBA00023600"/>
    </source>
</evidence>
<feature type="transmembrane region" description="Helical" evidence="6">
    <location>
        <begin position="70"/>
        <end position="90"/>
    </location>
</feature>
<dbReference type="InterPro" id="IPR006480">
    <property type="entry name" value="Phage_holin_4_1"/>
</dbReference>
<sequence>MKIDLGIFDLSSVMNIRNGVAAFSSGFVGTTLNRVYGGDLHIWFVLVLVFAIAYDWIAGSAAAKKDGTYASAYGIQGIMRTAVLLSLPAFGSMLDIIFRAPGVFFFVFWGGILFHTLTSMTANSKRAGWDRWIPLWAIDWVASEIEAKVKRSKERENKAG</sequence>